<dbReference type="Proteomes" id="UP001597083">
    <property type="component" value="Unassembled WGS sequence"/>
</dbReference>
<proteinExistence type="predicted"/>
<dbReference type="Pfam" id="PF21597">
    <property type="entry name" value="TetR_C_43"/>
    <property type="match status" value="1"/>
</dbReference>
<dbReference type="Gene3D" id="1.10.357.10">
    <property type="entry name" value="Tetracycline Repressor, domain 2"/>
    <property type="match status" value="1"/>
</dbReference>
<sequence length="84" mass="9074">AFAGTVGGEERRTALFDRWHVSMTSTAEKLLSRAQEAGAVRTDLTVTDVLTLANAVARSDPDTDRVRRLLTILRHGLSGPTTPV</sequence>
<organism evidence="2 3">
    <name type="scientific">Actinomadura adrarensis</name>
    <dbReference type="NCBI Taxonomy" id="1819600"/>
    <lineage>
        <taxon>Bacteria</taxon>
        <taxon>Bacillati</taxon>
        <taxon>Actinomycetota</taxon>
        <taxon>Actinomycetes</taxon>
        <taxon>Streptosporangiales</taxon>
        <taxon>Thermomonosporaceae</taxon>
        <taxon>Actinomadura</taxon>
    </lineage>
</organism>
<keyword evidence="3" id="KW-1185">Reference proteome</keyword>
<reference evidence="3" key="1">
    <citation type="journal article" date="2019" name="Int. J. Syst. Evol. Microbiol.">
        <title>The Global Catalogue of Microorganisms (GCM) 10K type strain sequencing project: providing services to taxonomists for standard genome sequencing and annotation.</title>
        <authorList>
            <consortium name="The Broad Institute Genomics Platform"/>
            <consortium name="The Broad Institute Genome Sequencing Center for Infectious Disease"/>
            <person name="Wu L."/>
            <person name="Ma J."/>
        </authorList>
    </citation>
    <scope>NUCLEOTIDE SEQUENCE [LARGE SCALE GENOMIC DNA]</scope>
    <source>
        <strain evidence="3">JCM 31696</strain>
    </source>
</reference>
<accession>A0ABW3CTF3</accession>
<evidence type="ECO:0000313" key="2">
    <source>
        <dbReference type="EMBL" id="MFD0856756.1"/>
    </source>
</evidence>
<dbReference type="InterPro" id="IPR049445">
    <property type="entry name" value="TetR_SbtR-like_C"/>
</dbReference>
<dbReference type="SUPFAM" id="SSF48498">
    <property type="entry name" value="Tetracyclin repressor-like, C-terminal domain"/>
    <property type="match status" value="1"/>
</dbReference>
<dbReference type="InterPro" id="IPR036271">
    <property type="entry name" value="Tet_transcr_reg_TetR-rel_C_sf"/>
</dbReference>
<feature type="domain" description="Transcriptional regulator SbtR-like C-terminal" evidence="1">
    <location>
        <begin position="14"/>
        <end position="77"/>
    </location>
</feature>
<protein>
    <recommendedName>
        <fullName evidence="1">Transcriptional regulator SbtR-like C-terminal domain-containing protein</fullName>
    </recommendedName>
</protein>
<name>A0ABW3CTF3_9ACTN</name>
<evidence type="ECO:0000259" key="1">
    <source>
        <dbReference type="Pfam" id="PF21597"/>
    </source>
</evidence>
<comment type="caution">
    <text evidence="2">The sequence shown here is derived from an EMBL/GenBank/DDBJ whole genome shotgun (WGS) entry which is preliminary data.</text>
</comment>
<gene>
    <name evidence="2" type="ORF">ACFQ07_31275</name>
</gene>
<dbReference type="EMBL" id="JBHTIR010004248">
    <property type="protein sequence ID" value="MFD0856756.1"/>
    <property type="molecule type" value="Genomic_DNA"/>
</dbReference>
<evidence type="ECO:0000313" key="3">
    <source>
        <dbReference type="Proteomes" id="UP001597083"/>
    </source>
</evidence>
<feature type="non-terminal residue" evidence="2">
    <location>
        <position position="1"/>
    </location>
</feature>